<dbReference type="AlphaFoldDB" id="A0A2N5CUW9"/>
<dbReference type="OrthoDB" id="9802050at2"/>
<dbReference type="EMBL" id="CP026100">
    <property type="protein sequence ID" value="AYV45365.1"/>
    <property type="molecule type" value="Genomic_DNA"/>
</dbReference>
<evidence type="ECO:0000313" key="4">
    <source>
        <dbReference type="Proteomes" id="UP000234483"/>
    </source>
</evidence>
<evidence type="ECO:0000313" key="5">
    <source>
        <dbReference type="Proteomes" id="UP000281192"/>
    </source>
</evidence>
<gene>
    <name evidence="2" type="ORF">C1707_03400</name>
    <name evidence="3" type="ORF">CFHF_09115</name>
</gene>
<keyword evidence="3" id="KW-0378">Hydrolase</keyword>
<dbReference type="Proteomes" id="UP000234483">
    <property type="component" value="Unassembled WGS sequence"/>
</dbReference>
<name>A0A2N5CUW9_9CAUL</name>
<dbReference type="SUPFAM" id="SSF53187">
    <property type="entry name" value="Zn-dependent exopeptidases"/>
    <property type="match status" value="1"/>
</dbReference>
<evidence type="ECO:0000256" key="1">
    <source>
        <dbReference type="SAM" id="MobiDB-lite"/>
    </source>
</evidence>
<evidence type="ECO:0000313" key="2">
    <source>
        <dbReference type="EMBL" id="AYV45365.1"/>
    </source>
</evidence>
<dbReference type="Pfam" id="PF05013">
    <property type="entry name" value="FGase"/>
    <property type="match status" value="1"/>
</dbReference>
<sequence>MNAWDPITPETASASAGAAAATGREPAFEAVRAAPEGSRAPTPVVFASPHSGALYPPEMMAAARLPEAVLKGSEDAFVDRLIAGAPARGVATIRSRLARAYIDLNRDPWELDPAMFEDDALPEFARGRTARVAAGLGAIARVADGRPIYVRKLTFEEAKARVEYGHRPYHDMLDRLLAQARSAHGLAVLIDWHSMPAAATRGTRGKAGGPCDIVLGDRFGAACAPGLTRLVEEALEGMGYRVARNSPYAGGYTTEHYGRPGRRTHALQVEINRALYMNETTREPTDGLAVLAAHVDQLTALLTQADWTDLK</sequence>
<evidence type="ECO:0000313" key="3">
    <source>
        <dbReference type="EMBL" id="PLR17595.1"/>
    </source>
</evidence>
<dbReference type="GO" id="GO:0016787">
    <property type="term" value="F:hydrolase activity"/>
    <property type="evidence" value="ECO:0007669"/>
    <property type="project" value="UniProtKB-KW"/>
</dbReference>
<dbReference type="InterPro" id="IPR007709">
    <property type="entry name" value="N-FG_amidohydro"/>
</dbReference>
<dbReference type="RefSeq" id="WP_101712708.1">
    <property type="nucleotide sequence ID" value="NZ_CP026100.1"/>
</dbReference>
<reference evidence="3 4" key="1">
    <citation type="submission" date="2017-12" db="EMBL/GenBank/DDBJ databases">
        <title>The genome sequence of Caulobacter flavus CGMCC1 15093.</title>
        <authorList>
            <person name="Gao J."/>
            <person name="Mao X."/>
            <person name="Sun J."/>
        </authorList>
    </citation>
    <scope>NUCLEOTIDE SEQUENCE [LARGE SCALE GENOMIC DNA]</scope>
    <source>
        <strain evidence="3 4">CGMCC1 15093</strain>
    </source>
</reference>
<dbReference type="KEGG" id="cfh:C1707_03400"/>
<dbReference type="EMBL" id="PJRQ01000017">
    <property type="protein sequence ID" value="PLR17595.1"/>
    <property type="molecule type" value="Genomic_DNA"/>
</dbReference>
<feature type="compositionally biased region" description="Low complexity" evidence="1">
    <location>
        <begin position="11"/>
        <end position="21"/>
    </location>
</feature>
<keyword evidence="5" id="KW-1185">Reference proteome</keyword>
<dbReference type="Proteomes" id="UP000281192">
    <property type="component" value="Chromosome"/>
</dbReference>
<accession>A0A2N5CUW9</accession>
<dbReference type="Gene3D" id="3.40.630.40">
    <property type="entry name" value="Zn-dependent exopeptidases"/>
    <property type="match status" value="1"/>
</dbReference>
<proteinExistence type="predicted"/>
<feature type="region of interest" description="Disordered" evidence="1">
    <location>
        <begin position="1"/>
        <end position="21"/>
    </location>
</feature>
<reference evidence="2 5" key="2">
    <citation type="submission" date="2018-01" db="EMBL/GenBank/DDBJ databases">
        <title>Complete genome sequence of Caulobacter flavus RHGG3.</title>
        <authorList>
            <person name="Yang E."/>
        </authorList>
    </citation>
    <scope>NUCLEOTIDE SEQUENCE [LARGE SCALE GENOMIC DNA]</scope>
    <source>
        <strain evidence="2 5">RHGG3</strain>
    </source>
</reference>
<organism evidence="3 4">
    <name type="scientific">Caulobacter flavus</name>
    <dbReference type="NCBI Taxonomy" id="1679497"/>
    <lineage>
        <taxon>Bacteria</taxon>
        <taxon>Pseudomonadati</taxon>
        <taxon>Pseudomonadota</taxon>
        <taxon>Alphaproteobacteria</taxon>
        <taxon>Caulobacterales</taxon>
        <taxon>Caulobacteraceae</taxon>
        <taxon>Caulobacter</taxon>
    </lineage>
</organism>
<protein>
    <submittedName>
        <fullName evidence="3">N-formylglutamate amidohydrolase</fullName>
    </submittedName>
</protein>